<dbReference type="PANTHER" id="PTHR11710">
    <property type="entry name" value="40S RIBOSOMAL PROTEIN S19"/>
    <property type="match status" value="1"/>
</dbReference>
<dbReference type="GO" id="GO:0003723">
    <property type="term" value="F:RNA binding"/>
    <property type="evidence" value="ECO:0007669"/>
    <property type="project" value="TreeGrafter"/>
</dbReference>
<dbReference type="AlphaFoldDB" id="A0AAD2D5Z7"/>
<comment type="similarity">
    <text evidence="1">Belongs to the eukaryotic ribosomal protein eS19 family.</text>
</comment>
<dbReference type="Gene3D" id="1.10.10.10">
    <property type="entry name" value="Winged helix-like DNA-binding domain superfamily/Winged helix DNA-binding domain"/>
    <property type="match status" value="1"/>
</dbReference>
<evidence type="ECO:0008006" key="6">
    <source>
        <dbReference type="Google" id="ProtNLM"/>
    </source>
</evidence>
<evidence type="ECO:0000313" key="5">
    <source>
        <dbReference type="Proteomes" id="UP001295684"/>
    </source>
</evidence>
<dbReference type="Proteomes" id="UP001295684">
    <property type="component" value="Unassembled WGS sequence"/>
</dbReference>
<dbReference type="InterPro" id="IPR036388">
    <property type="entry name" value="WH-like_DNA-bd_sf"/>
</dbReference>
<dbReference type="InterPro" id="IPR036390">
    <property type="entry name" value="WH_DNA-bd_sf"/>
</dbReference>
<dbReference type="GO" id="GO:0006412">
    <property type="term" value="P:translation"/>
    <property type="evidence" value="ECO:0007669"/>
    <property type="project" value="InterPro"/>
</dbReference>
<dbReference type="GO" id="GO:0003735">
    <property type="term" value="F:structural constituent of ribosome"/>
    <property type="evidence" value="ECO:0007669"/>
    <property type="project" value="InterPro"/>
</dbReference>
<keyword evidence="5" id="KW-1185">Reference proteome</keyword>
<dbReference type="GO" id="GO:0000028">
    <property type="term" value="P:ribosomal small subunit assembly"/>
    <property type="evidence" value="ECO:0007669"/>
    <property type="project" value="TreeGrafter"/>
</dbReference>
<dbReference type="FunFam" id="1.10.10.10:FF:000118">
    <property type="entry name" value="40S ribosomal protein S19"/>
    <property type="match status" value="1"/>
</dbReference>
<name>A0AAD2D5Z7_EUPCR</name>
<organism evidence="4 5">
    <name type="scientific">Euplotes crassus</name>
    <dbReference type="NCBI Taxonomy" id="5936"/>
    <lineage>
        <taxon>Eukaryota</taxon>
        <taxon>Sar</taxon>
        <taxon>Alveolata</taxon>
        <taxon>Ciliophora</taxon>
        <taxon>Intramacronucleata</taxon>
        <taxon>Spirotrichea</taxon>
        <taxon>Hypotrichia</taxon>
        <taxon>Euplotida</taxon>
        <taxon>Euplotidae</taxon>
        <taxon>Moneuplotes</taxon>
    </lineage>
</organism>
<evidence type="ECO:0000313" key="4">
    <source>
        <dbReference type="EMBL" id="CAI2381877.1"/>
    </source>
</evidence>
<accession>A0AAD2D5Z7</accession>
<sequence length="161" mass="18557">MEEELRFINSHKGVTVKDVAADEFIKTFAAFLKKSGKFKIPEWSSYVKTGCHKVLAPFDPDWLYVRAAAVARYLYIRRRAGMKLLRNHFGGRKRGDLHREHHVLTGGKCIRYCLQQLAKMELIGIVQVRGDDDKVISTQGRQITNKGIRDMDRIARQIKRG</sequence>
<evidence type="ECO:0000256" key="2">
    <source>
        <dbReference type="ARBA" id="ARBA00022980"/>
    </source>
</evidence>
<dbReference type="SMART" id="SM01413">
    <property type="entry name" value="Ribosomal_S19e"/>
    <property type="match status" value="1"/>
</dbReference>
<reference evidence="4" key="1">
    <citation type="submission" date="2023-07" db="EMBL/GenBank/DDBJ databases">
        <authorList>
            <consortium name="AG Swart"/>
            <person name="Singh M."/>
            <person name="Singh A."/>
            <person name="Seah K."/>
            <person name="Emmerich C."/>
        </authorList>
    </citation>
    <scope>NUCLEOTIDE SEQUENCE</scope>
    <source>
        <strain evidence="4">DP1</strain>
    </source>
</reference>
<dbReference type="EMBL" id="CAMPGE010024006">
    <property type="protein sequence ID" value="CAI2381877.1"/>
    <property type="molecule type" value="Genomic_DNA"/>
</dbReference>
<proteinExistence type="inferred from homology"/>
<evidence type="ECO:0000256" key="1">
    <source>
        <dbReference type="ARBA" id="ARBA00010014"/>
    </source>
</evidence>
<dbReference type="PANTHER" id="PTHR11710:SF0">
    <property type="entry name" value="40S RIBOSOMAL PROTEIN S19"/>
    <property type="match status" value="1"/>
</dbReference>
<evidence type="ECO:0000256" key="3">
    <source>
        <dbReference type="ARBA" id="ARBA00023274"/>
    </source>
</evidence>
<dbReference type="InterPro" id="IPR001266">
    <property type="entry name" value="Ribosomal_eS19"/>
</dbReference>
<keyword evidence="2" id="KW-0689">Ribosomal protein</keyword>
<dbReference type="Pfam" id="PF01090">
    <property type="entry name" value="Ribosomal_S19e"/>
    <property type="match status" value="1"/>
</dbReference>
<dbReference type="SUPFAM" id="SSF46785">
    <property type="entry name" value="Winged helix' DNA-binding domain"/>
    <property type="match status" value="1"/>
</dbReference>
<keyword evidence="3" id="KW-0687">Ribonucleoprotein</keyword>
<gene>
    <name evidence="4" type="ORF">ECRASSUSDP1_LOCUS23343</name>
</gene>
<comment type="caution">
    <text evidence="4">The sequence shown here is derived from an EMBL/GenBank/DDBJ whole genome shotgun (WGS) entry which is preliminary data.</text>
</comment>
<protein>
    <recommendedName>
        <fullName evidence="6">40S ribosomal protein S19</fullName>
    </recommendedName>
</protein>
<dbReference type="GO" id="GO:0022627">
    <property type="term" value="C:cytosolic small ribosomal subunit"/>
    <property type="evidence" value="ECO:0007669"/>
    <property type="project" value="TreeGrafter"/>
</dbReference>